<organism evidence="1">
    <name type="scientific">Siphoviridae sp. ctZgu8</name>
    <dbReference type="NCBI Taxonomy" id="2827893"/>
    <lineage>
        <taxon>Viruses</taxon>
        <taxon>Duplodnaviria</taxon>
        <taxon>Heunggongvirae</taxon>
        <taxon>Uroviricota</taxon>
        <taxon>Caudoviricetes</taxon>
    </lineage>
</organism>
<protein>
    <submittedName>
        <fullName evidence="1">Uncharacterized protein</fullName>
    </submittedName>
</protein>
<sequence>MVNAAEYLIGFFEAGTTDEADRQGYRFPDVVQALSEVESAIDSWESMGVDVHLMRSCLERWKKSALNTFMDIDELRWDMSMFTHAKTQEKLTDGDLMGLQSVAEKLSASTVSYSEDARQKMRNMIEEAVKCVRADDSLPSDLLAYLSRLIREAREALDEYELTGDFKLSVAFDRLCNALRVAETKTKKHPVWEKFNEQFMVPLIAQVGVNAAVYGLTVAQVLPAIGS</sequence>
<reference evidence="1" key="1">
    <citation type="journal article" date="2021" name="Proc. Natl. Acad. Sci. U.S.A.">
        <title>A Catalog of Tens of Thousands of Viruses from Human Metagenomes Reveals Hidden Associations with Chronic Diseases.</title>
        <authorList>
            <person name="Tisza M.J."/>
            <person name="Buck C.B."/>
        </authorList>
    </citation>
    <scope>NUCLEOTIDE SEQUENCE</scope>
    <source>
        <strain evidence="1">CtZgu8</strain>
    </source>
</reference>
<accession>A0A8S5SLK0</accession>
<proteinExistence type="predicted"/>
<evidence type="ECO:0000313" key="1">
    <source>
        <dbReference type="EMBL" id="DAF51543.1"/>
    </source>
</evidence>
<dbReference type="EMBL" id="BK032617">
    <property type="protein sequence ID" value="DAF51543.1"/>
    <property type="molecule type" value="Genomic_DNA"/>
</dbReference>
<name>A0A8S5SLK0_9CAUD</name>